<dbReference type="Pfam" id="PF00850">
    <property type="entry name" value="Hist_deacetyl"/>
    <property type="match status" value="1"/>
</dbReference>
<dbReference type="GO" id="GO:0004407">
    <property type="term" value="F:histone deacetylase activity"/>
    <property type="evidence" value="ECO:0007669"/>
    <property type="project" value="TreeGrafter"/>
</dbReference>
<keyword evidence="4" id="KW-1185">Reference proteome</keyword>
<evidence type="ECO:0000256" key="1">
    <source>
        <dbReference type="ARBA" id="ARBA00005947"/>
    </source>
</evidence>
<dbReference type="InterPro" id="IPR000286">
    <property type="entry name" value="HDACs"/>
</dbReference>
<dbReference type="InterPro" id="IPR037138">
    <property type="entry name" value="His_deacetylse_dom_sf"/>
</dbReference>
<evidence type="ECO:0000259" key="2">
    <source>
        <dbReference type="Pfam" id="PF00850"/>
    </source>
</evidence>
<dbReference type="KEGG" id="mcad:Pan265_10790"/>
<organism evidence="3 4">
    <name type="scientific">Mucisphaera calidilacus</name>
    <dbReference type="NCBI Taxonomy" id="2527982"/>
    <lineage>
        <taxon>Bacteria</taxon>
        <taxon>Pseudomonadati</taxon>
        <taxon>Planctomycetota</taxon>
        <taxon>Phycisphaerae</taxon>
        <taxon>Phycisphaerales</taxon>
        <taxon>Phycisphaeraceae</taxon>
        <taxon>Mucisphaera</taxon>
    </lineage>
</organism>
<dbReference type="EMBL" id="CP036280">
    <property type="protein sequence ID" value="QDU71230.1"/>
    <property type="molecule type" value="Genomic_DNA"/>
</dbReference>
<dbReference type="SUPFAM" id="SSF52768">
    <property type="entry name" value="Arginase/deacetylase"/>
    <property type="match status" value="1"/>
</dbReference>
<sequence>MGTGLIYSERFLEHRTGPGHPERVERLSAIVERLRKTHQWDEVQHLAFKPADRKWIDAMHDPAYVDRVFEICRDGGGQLDEHAGGVCSESADIARLAVGGVLRGCDAVMEQEVHNALCLVRPPGHHAERDRSMGFCLFGNVAIAANYLTRAHGIKRVLVIDWDVHHGNGTQHMTEDRADIFCINLHQHPMTLYPGTGYAHERGSGAAEGLTLNLPLDPHANDERYRAVWMERVEPAIREFVPQFILISAGFDAGIDDPLASMNVTTDGFRWMTRQTKTLAEEFCRGRLVSVLEGGYDLRSLAENVSVHLRALMREEQQDGLMAMKAGF</sequence>
<dbReference type="Gene3D" id="3.40.800.20">
    <property type="entry name" value="Histone deacetylase domain"/>
    <property type="match status" value="1"/>
</dbReference>
<dbReference type="PANTHER" id="PTHR10625">
    <property type="entry name" value="HISTONE DEACETYLASE HDAC1-RELATED"/>
    <property type="match status" value="1"/>
</dbReference>
<dbReference type="InterPro" id="IPR023696">
    <property type="entry name" value="Ureohydrolase_dom_sf"/>
</dbReference>
<feature type="domain" description="Histone deacetylase" evidence="2">
    <location>
        <begin position="20"/>
        <end position="312"/>
    </location>
</feature>
<dbReference type="Proteomes" id="UP000320386">
    <property type="component" value="Chromosome"/>
</dbReference>
<gene>
    <name evidence="3" type="primary">hdaH</name>
    <name evidence="3" type="ORF">Pan265_10790</name>
</gene>
<evidence type="ECO:0000313" key="4">
    <source>
        <dbReference type="Proteomes" id="UP000320386"/>
    </source>
</evidence>
<dbReference type="EC" id="3.5.1.-" evidence="3"/>
<dbReference type="InterPro" id="IPR023801">
    <property type="entry name" value="His_deacetylse_dom"/>
</dbReference>
<name>A0A518BW74_9BACT</name>
<protein>
    <submittedName>
        <fullName evidence="3">Histone deacetylase-like amidohydrolase</fullName>
        <ecNumber evidence="3">3.5.1.-</ecNumber>
    </submittedName>
</protein>
<comment type="similarity">
    <text evidence="1">Belongs to the histone deacetylase family.</text>
</comment>
<accession>A0A518BW74</accession>
<dbReference type="OrthoDB" id="9808367at2"/>
<dbReference type="CDD" id="cd09992">
    <property type="entry name" value="HDAC_classII"/>
    <property type="match status" value="1"/>
</dbReference>
<dbReference type="PANTHER" id="PTHR10625:SF10">
    <property type="entry name" value="HISTONE DEACETYLASE HDAC1"/>
    <property type="match status" value="1"/>
</dbReference>
<keyword evidence="3" id="KW-0378">Hydrolase</keyword>
<evidence type="ECO:0000313" key="3">
    <source>
        <dbReference type="EMBL" id="QDU71230.1"/>
    </source>
</evidence>
<proteinExistence type="inferred from homology"/>
<dbReference type="PRINTS" id="PR01270">
    <property type="entry name" value="HDASUPER"/>
</dbReference>
<dbReference type="AlphaFoldDB" id="A0A518BW74"/>
<dbReference type="GO" id="GO:0040029">
    <property type="term" value="P:epigenetic regulation of gene expression"/>
    <property type="evidence" value="ECO:0007669"/>
    <property type="project" value="TreeGrafter"/>
</dbReference>
<dbReference type="GO" id="GO:0016787">
    <property type="term" value="F:hydrolase activity"/>
    <property type="evidence" value="ECO:0007669"/>
    <property type="project" value="UniProtKB-KW"/>
</dbReference>
<reference evidence="3 4" key="1">
    <citation type="submission" date="2019-02" db="EMBL/GenBank/DDBJ databases">
        <title>Deep-cultivation of Planctomycetes and their phenomic and genomic characterization uncovers novel biology.</title>
        <authorList>
            <person name="Wiegand S."/>
            <person name="Jogler M."/>
            <person name="Boedeker C."/>
            <person name="Pinto D."/>
            <person name="Vollmers J."/>
            <person name="Rivas-Marin E."/>
            <person name="Kohn T."/>
            <person name="Peeters S.H."/>
            <person name="Heuer A."/>
            <person name="Rast P."/>
            <person name="Oberbeckmann S."/>
            <person name="Bunk B."/>
            <person name="Jeske O."/>
            <person name="Meyerdierks A."/>
            <person name="Storesund J.E."/>
            <person name="Kallscheuer N."/>
            <person name="Luecker S."/>
            <person name="Lage O.M."/>
            <person name="Pohl T."/>
            <person name="Merkel B.J."/>
            <person name="Hornburger P."/>
            <person name="Mueller R.-W."/>
            <person name="Bruemmer F."/>
            <person name="Labrenz M."/>
            <person name="Spormann A.M."/>
            <person name="Op den Camp H."/>
            <person name="Overmann J."/>
            <person name="Amann R."/>
            <person name="Jetten M.S.M."/>
            <person name="Mascher T."/>
            <person name="Medema M.H."/>
            <person name="Devos D.P."/>
            <person name="Kaster A.-K."/>
            <person name="Ovreas L."/>
            <person name="Rohde M."/>
            <person name="Galperin M.Y."/>
            <person name="Jogler C."/>
        </authorList>
    </citation>
    <scope>NUCLEOTIDE SEQUENCE [LARGE SCALE GENOMIC DNA]</scope>
    <source>
        <strain evidence="3 4">Pan265</strain>
    </source>
</reference>
<dbReference type="RefSeq" id="WP_145445379.1">
    <property type="nucleotide sequence ID" value="NZ_CP036280.1"/>
</dbReference>